<dbReference type="PANTHER" id="PTHR31303">
    <property type="entry name" value="CTP-DEPENDENT DIACYLGLYCEROL KINASE 1"/>
    <property type="match status" value="1"/>
</dbReference>
<keyword evidence="1" id="KW-0472">Membrane</keyword>
<dbReference type="EMBL" id="JBHUDM010000001">
    <property type="protein sequence ID" value="MFD1640509.1"/>
    <property type="molecule type" value="Genomic_DNA"/>
</dbReference>
<sequence length="205" mass="21408">MSEYGRRAVHASGVGMPLLYLLDLATWNQLRYFMLGVTAVAFVLEFLRLVVGLNHWLYDELTRPYEADSVAGYAFYMLSVTLVAVTFGPSVTLPAVLMLAVADPISGALSDNGAHEHKRPAVIGATFGLCFLLAVPFTAAWSTPAAGAAAAAGGALLAAIADGIKPIIRGVAVDDNLTIPLAAAVGIAGVFWLLGVETGFDPLGF</sequence>
<keyword evidence="2" id="KW-0808">Transferase</keyword>
<proteinExistence type="predicted"/>
<comment type="caution">
    <text evidence="2">The sequence shown here is derived from an EMBL/GenBank/DDBJ whole genome shotgun (WGS) entry which is preliminary data.</text>
</comment>
<feature type="transmembrane region" description="Helical" evidence="1">
    <location>
        <begin position="145"/>
        <end position="164"/>
    </location>
</feature>
<feature type="transmembrane region" description="Helical" evidence="1">
    <location>
        <begin position="121"/>
        <end position="139"/>
    </location>
</feature>
<feature type="transmembrane region" description="Helical" evidence="1">
    <location>
        <begin position="73"/>
        <end position="100"/>
    </location>
</feature>
<keyword evidence="3" id="KW-1185">Reference proteome</keyword>
<keyword evidence="1" id="KW-1133">Transmembrane helix</keyword>
<gene>
    <name evidence="2" type="ORF">ACFSBW_01290</name>
</gene>
<evidence type="ECO:0000313" key="2">
    <source>
        <dbReference type="EMBL" id="MFD1640509.1"/>
    </source>
</evidence>
<name>A0ABD6D2J2_9EURY</name>
<evidence type="ECO:0000256" key="1">
    <source>
        <dbReference type="SAM" id="Phobius"/>
    </source>
</evidence>
<dbReference type="RefSeq" id="WP_256397513.1">
    <property type="nucleotide sequence ID" value="NZ_JANHDJ010000007.1"/>
</dbReference>
<reference evidence="2 3" key="1">
    <citation type="journal article" date="2019" name="Int. J. Syst. Evol. Microbiol.">
        <title>The Global Catalogue of Microorganisms (GCM) 10K type strain sequencing project: providing services to taxonomists for standard genome sequencing and annotation.</title>
        <authorList>
            <consortium name="The Broad Institute Genomics Platform"/>
            <consortium name="The Broad Institute Genome Sequencing Center for Infectious Disease"/>
            <person name="Wu L."/>
            <person name="Ma J."/>
        </authorList>
    </citation>
    <scope>NUCLEOTIDE SEQUENCE [LARGE SCALE GENOMIC DNA]</scope>
    <source>
        <strain evidence="2 3">CGMCC 1.10593</strain>
    </source>
</reference>
<dbReference type="GO" id="GO:0016301">
    <property type="term" value="F:kinase activity"/>
    <property type="evidence" value="ECO:0007669"/>
    <property type="project" value="UniProtKB-KW"/>
</dbReference>
<feature type="transmembrane region" description="Helical" evidence="1">
    <location>
        <begin position="176"/>
        <end position="195"/>
    </location>
</feature>
<dbReference type="Proteomes" id="UP001597052">
    <property type="component" value="Unassembled WGS sequence"/>
</dbReference>
<keyword evidence="2" id="KW-0418">Kinase</keyword>
<dbReference type="PANTHER" id="PTHR31303:SF1">
    <property type="entry name" value="CTP-DEPENDENT DIACYLGLYCEROL KINASE 1"/>
    <property type="match status" value="1"/>
</dbReference>
<dbReference type="AlphaFoldDB" id="A0ABD6D2J2"/>
<dbReference type="InterPro" id="IPR037997">
    <property type="entry name" value="Dgk1-like"/>
</dbReference>
<feature type="transmembrane region" description="Helical" evidence="1">
    <location>
        <begin position="32"/>
        <end position="53"/>
    </location>
</feature>
<protein>
    <submittedName>
        <fullName evidence="2">Dolichol kinase</fullName>
    </submittedName>
</protein>
<evidence type="ECO:0000313" key="3">
    <source>
        <dbReference type="Proteomes" id="UP001597052"/>
    </source>
</evidence>
<keyword evidence="1" id="KW-0812">Transmembrane</keyword>
<accession>A0ABD6D2J2</accession>
<organism evidence="2 3">
    <name type="scientific">Halohasta litorea</name>
    <dbReference type="NCBI Taxonomy" id="869891"/>
    <lineage>
        <taxon>Archaea</taxon>
        <taxon>Methanobacteriati</taxon>
        <taxon>Methanobacteriota</taxon>
        <taxon>Stenosarchaea group</taxon>
        <taxon>Halobacteria</taxon>
        <taxon>Halobacteriales</taxon>
        <taxon>Haloferacaceae</taxon>
        <taxon>Halohasta</taxon>
    </lineage>
</organism>